<evidence type="ECO:0000256" key="1">
    <source>
        <dbReference type="ARBA" id="ARBA00005664"/>
    </source>
</evidence>
<gene>
    <name evidence="7" type="ORF">SNEC2469_LOCUS31894</name>
</gene>
<evidence type="ECO:0000256" key="4">
    <source>
        <dbReference type="PROSITE-ProRule" id="PRU00723"/>
    </source>
</evidence>
<feature type="zinc finger region" description="C3H1-type" evidence="4">
    <location>
        <begin position="568"/>
        <end position="595"/>
    </location>
</feature>
<dbReference type="GO" id="GO:0016757">
    <property type="term" value="F:glycosyltransferase activity"/>
    <property type="evidence" value="ECO:0007669"/>
    <property type="project" value="UniProtKB-KW"/>
</dbReference>
<evidence type="ECO:0000256" key="3">
    <source>
        <dbReference type="ARBA" id="ARBA00022679"/>
    </source>
</evidence>
<dbReference type="EMBL" id="CAJNJA010078741">
    <property type="protein sequence ID" value="CAE7923309.1"/>
    <property type="molecule type" value="Genomic_DNA"/>
</dbReference>
<dbReference type="GO" id="GO:0000139">
    <property type="term" value="C:Golgi membrane"/>
    <property type="evidence" value="ECO:0007669"/>
    <property type="project" value="TreeGrafter"/>
</dbReference>
<dbReference type="InterPro" id="IPR000571">
    <property type="entry name" value="Znf_CCCH"/>
</dbReference>
<feature type="region of interest" description="Disordered" evidence="5">
    <location>
        <begin position="477"/>
        <end position="507"/>
    </location>
</feature>
<keyword evidence="4" id="KW-0862">Zinc</keyword>
<protein>
    <recommendedName>
        <fullName evidence="6">C3H1-type domain-containing protein</fullName>
    </recommendedName>
</protein>
<evidence type="ECO:0000256" key="5">
    <source>
        <dbReference type="SAM" id="MobiDB-lite"/>
    </source>
</evidence>
<keyword evidence="3" id="KW-0808">Transferase</keyword>
<dbReference type="PANTHER" id="PTHR31306:SF4">
    <property type="entry name" value="ALPHA-1,2-GALACTOSYLTRANSFERASE"/>
    <property type="match status" value="1"/>
</dbReference>
<proteinExistence type="inferred from homology"/>
<comment type="caution">
    <text evidence="7">The sequence shown here is derived from an EMBL/GenBank/DDBJ whole genome shotgun (WGS) entry which is preliminary data.</text>
</comment>
<dbReference type="Proteomes" id="UP000601435">
    <property type="component" value="Unassembled WGS sequence"/>
</dbReference>
<name>A0A813BRR7_9DINO</name>
<feature type="domain" description="C3H1-type" evidence="6">
    <location>
        <begin position="568"/>
        <end position="595"/>
    </location>
</feature>
<dbReference type="AlphaFoldDB" id="A0A813BRR7"/>
<evidence type="ECO:0000256" key="2">
    <source>
        <dbReference type="ARBA" id="ARBA00022676"/>
    </source>
</evidence>
<sequence length="652" mass="74222">MVQRSDFSDNFEDVPANCRFLGPVLSEGVASLYRVLALVNLEDKSPSRGLQQQHVALRYQHLANVWVTHVWEKFARREDGGGPGEGWAWYDRSYIDDSAWPIGLKEMNVEMHVVQNMLADAKADPSSRPRSAETPHSWRDVSLNIGIASVCAYPSENPLPRYAASNHGAYAARHGYRYRLEQRNLAPERPPAWGKVRLLQRLLEEEPDVDWWLWFDCDTFFMNMSVTLDSLLYRYASVADGLDADVHLLAAEDAAMLNTGAFLLRRSEWSRSFLRRVWGKQDSIWISHPWWENAAMIWDLLRFNSEKFRHGLGEDVYPKEVRILPQFEFNSYHPATAQMLHDTWMPGKFVLAFNGVLSNTSPGVVQALYGYYYELACELNRIPVARGQAKEGECLQPEEPLPWLKKEEESGGDSWDHVVILRTDNARLGAENSEGGYYATPAAYGTGYAAMPFGSLGGMDSPSSPKKVLLKDLPAVAADPHPEPKKIPQRPQTPPTPLTPQSTPQTKKRNFDFGQDMKSELQTSIRSIFQKWDPRYEVSDYLKERTVQGTLSPAVEEADNPGSLGHPQLCRRRCIYFAKGHCQHGSSCGFCHLEHTRQPAQLDKKQRTIFDKLTEGQKLEILLPHLRTKATEEQLQHKADSVVEIMERRMHE</sequence>
<keyword evidence="8" id="KW-1185">Reference proteome</keyword>
<evidence type="ECO:0000313" key="8">
    <source>
        <dbReference type="Proteomes" id="UP000601435"/>
    </source>
</evidence>
<evidence type="ECO:0000313" key="7">
    <source>
        <dbReference type="EMBL" id="CAE7923309.1"/>
    </source>
</evidence>
<keyword evidence="2" id="KW-0328">Glycosyltransferase</keyword>
<reference evidence="7" key="1">
    <citation type="submission" date="2021-02" db="EMBL/GenBank/DDBJ databases">
        <authorList>
            <person name="Dougan E. K."/>
            <person name="Rhodes N."/>
            <person name="Thang M."/>
            <person name="Chan C."/>
        </authorList>
    </citation>
    <scope>NUCLEOTIDE SEQUENCE</scope>
</reference>
<keyword evidence="4" id="KW-0863">Zinc-finger</keyword>
<evidence type="ECO:0000259" key="6">
    <source>
        <dbReference type="PROSITE" id="PS50103"/>
    </source>
</evidence>
<dbReference type="Pfam" id="PF05637">
    <property type="entry name" value="Glyco_transf_34"/>
    <property type="match status" value="1"/>
</dbReference>
<dbReference type="InterPro" id="IPR029044">
    <property type="entry name" value="Nucleotide-diphossugar_trans"/>
</dbReference>
<dbReference type="PROSITE" id="PS50103">
    <property type="entry name" value="ZF_C3H1"/>
    <property type="match status" value="1"/>
</dbReference>
<dbReference type="Gene3D" id="3.90.550.10">
    <property type="entry name" value="Spore Coat Polysaccharide Biosynthesis Protein SpsA, Chain A"/>
    <property type="match status" value="1"/>
</dbReference>
<organism evidence="7 8">
    <name type="scientific">Symbiodinium necroappetens</name>
    <dbReference type="NCBI Taxonomy" id="1628268"/>
    <lineage>
        <taxon>Eukaryota</taxon>
        <taxon>Sar</taxon>
        <taxon>Alveolata</taxon>
        <taxon>Dinophyceae</taxon>
        <taxon>Suessiales</taxon>
        <taxon>Symbiodiniaceae</taxon>
        <taxon>Symbiodinium</taxon>
    </lineage>
</organism>
<comment type="similarity">
    <text evidence="1">Belongs to the glycosyltransferase 34 family.</text>
</comment>
<dbReference type="OrthoDB" id="407658at2759"/>
<accession>A0A813BRR7</accession>
<dbReference type="PANTHER" id="PTHR31306">
    <property type="entry name" value="ALPHA-1,6-MANNOSYLTRANSFERASE MNN11-RELATED"/>
    <property type="match status" value="1"/>
</dbReference>
<dbReference type="InterPro" id="IPR008630">
    <property type="entry name" value="Glyco_trans_34"/>
</dbReference>
<dbReference type="GO" id="GO:0006487">
    <property type="term" value="P:protein N-linked glycosylation"/>
    <property type="evidence" value="ECO:0007669"/>
    <property type="project" value="TreeGrafter"/>
</dbReference>
<feature type="non-terminal residue" evidence="7">
    <location>
        <position position="652"/>
    </location>
</feature>
<dbReference type="GO" id="GO:0008270">
    <property type="term" value="F:zinc ion binding"/>
    <property type="evidence" value="ECO:0007669"/>
    <property type="project" value="UniProtKB-KW"/>
</dbReference>
<keyword evidence="4" id="KW-0479">Metal-binding</keyword>